<evidence type="ECO:0000313" key="2">
    <source>
        <dbReference type="Proteomes" id="UP000019243"/>
    </source>
</evidence>
<evidence type="ECO:0000313" key="1">
    <source>
        <dbReference type="EMBL" id="EUJ34285.1"/>
    </source>
</evidence>
<keyword evidence="2" id="KW-1185">Reference proteome</keyword>
<sequence length="109" mass="12866">MYKQIWLYDGTEILLESRTEYDEDVSTEIFDYPEEYTEIKPEDGLYQPIFFDGEKWVGTDKELWENEHPQENIDLGINIEDIILMSEELLMQNADLAARIEILENKGDA</sequence>
<proteinExistence type="predicted"/>
<dbReference type="AlphaFoldDB" id="W7CAG4"/>
<comment type="caution">
    <text evidence="1">The sequence shown here is derived from an EMBL/GenBank/DDBJ whole genome shotgun (WGS) entry which is preliminary data.</text>
</comment>
<dbReference type="Proteomes" id="UP000019243">
    <property type="component" value="Unassembled WGS sequence"/>
</dbReference>
<organism evidence="1 2">
    <name type="scientific">Brochothrix campestris FSL F6-1037</name>
    <dbReference type="NCBI Taxonomy" id="1265861"/>
    <lineage>
        <taxon>Bacteria</taxon>
        <taxon>Bacillati</taxon>
        <taxon>Bacillota</taxon>
        <taxon>Bacilli</taxon>
        <taxon>Bacillales</taxon>
        <taxon>Listeriaceae</taxon>
        <taxon>Brochothrix</taxon>
    </lineage>
</organism>
<name>W7CAG4_9LIST</name>
<dbReference type="STRING" id="1265861.BCAMP_12466"/>
<dbReference type="OrthoDB" id="2405460at2"/>
<gene>
    <name evidence="1" type="ORF">BCAMP_12466</name>
</gene>
<dbReference type="RefSeq" id="WP_035315752.1">
    <property type="nucleotide sequence ID" value="NZ_AODH01000076.1"/>
</dbReference>
<dbReference type="EMBL" id="AODH01000076">
    <property type="protein sequence ID" value="EUJ34285.1"/>
    <property type="molecule type" value="Genomic_DNA"/>
</dbReference>
<reference evidence="1 2" key="1">
    <citation type="submission" date="2012-12" db="EMBL/GenBank/DDBJ databases">
        <title>Novel taxa of Listeriaceae from agricultural environments in the United States.</title>
        <authorList>
            <person name="den Bakker H.C."/>
            <person name="Allred A."/>
            <person name="Warchocki S."/>
            <person name="Wright E.M."/>
            <person name="Burrell A."/>
            <person name="Nightingale K.K."/>
            <person name="Kephart D."/>
            <person name="Wiedmann M."/>
        </authorList>
    </citation>
    <scope>NUCLEOTIDE SEQUENCE [LARGE SCALE GENOMIC DNA]</scope>
    <source>
        <strain evidence="1 2">FSL F6-1037</strain>
    </source>
</reference>
<accession>W7CAG4</accession>
<protein>
    <submittedName>
        <fullName evidence="1">Uncharacterized protein</fullName>
    </submittedName>
</protein>